<reference evidence="1" key="2">
    <citation type="journal article" date="2015" name="Data Brief">
        <title>Shoot transcriptome of the giant reed, Arundo donax.</title>
        <authorList>
            <person name="Barrero R.A."/>
            <person name="Guerrero F.D."/>
            <person name="Moolhuijzen P."/>
            <person name="Goolsby J.A."/>
            <person name="Tidwell J."/>
            <person name="Bellgard S.E."/>
            <person name="Bellgard M.I."/>
        </authorList>
    </citation>
    <scope>NUCLEOTIDE SEQUENCE</scope>
    <source>
        <tissue evidence="1">Shoot tissue taken approximately 20 cm above the soil surface</tissue>
    </source>
</reference>
<reference evidence="1" key="1">
    <citation type="submission" date="2014-09" db="EMBL/GenBank/DDBJ databases">
        <authorList>
            <person name="Magalhaes I.L.F."/>
            <person name="Oliveira U."/>
            <person name="Santos F.R."/>
            <person name="Vidigal T.H.D.A."/>
            <person name="Brescovit A.D."/>
            <person name="Santos A.J."/>
        </authorList>
    </citation>
    <scope>NUCLEOTIDE SEQUENCE</scope>
    <source>
        <tissue evidence="1">Shoot tissue taken approximately 20 cm above the soil surface</tissue>
    </source>
</reference>
<sequence length="42" mass="4473">MGSVSILGVSFWNGVRYEAASCHGQVSSNSKTGQLFITLILN</sequence>
<accession>A0A0A8Z2T3</accession>
<protein>
    <submittedName>
        <fullName evidence="1">Uncharacterized protein</fullName>
    </submittedName>
</protein>
<dbReference type="AlphaFoldDB" id="A0A0A8Z2T3"/>
<dbReference type="EMBL" id="GBRH01268768">
    <property type="protein sequence ID" value="JAD29127.1"/>
    <property type="molecule type" value="Transcribed_RNA"/>
</dbReference>
<organism evidence="1">
    <name type="scientific">Arundo donax</name>
    <name type="common">Giant reed</name>
    <name type="synonym">Donax arundinaceus</name>
    <dbReference type="NCBI Taxonomy" id="35708"/>
    <lineage>
        <taxon>Eukaryota</taxon>
        <taxon>Viridiplantae</taxon>
        <taxon>Streptophyta</taxon>
        <taxon>Embryophyta</taxon>
        <taxon>Tracheophyta</taxon>
        <taxon>Spermatophyta</taxon>
        <taxon>Magnoliopsida</taxon>
        <taxon>Liliopsida</taxon>
        <taxon>Poales</taxon>
        <taxon>Poaceae</taxon>
        <taxon>PACMAD clade</taxon>
        <taxon>Arundinoideae</taxon>
        <taxon>Arundineae</taxon>
        <taxon>Arundo</taxon>
    </lineage>
</organism>
<evidence type="ECO:0000313" key="1">
    <source>
        <dbReference type="EMBL" id="JAD29127.1"/>
    </source>
</evidence>
<name>A0A0A8Z2T3_ARUDO</name>
<proteinExistence type="predicted"/>